<keyword evidence="3" id="KW-0949">S-adenosyl-L-methionine</keyword>
<evidence type="ECO:0000259" key="4">
    <source>
        <dbReference type="Pfam" id="PF13649"/>
    </source>
</evidence>
<gene>
    <name evidence="5" type="ORF">IV203_038619</name>
</gene>
<dbReference type="OrthoDB" id="66144at2759"/>
<keyword evidence="1 5" id="KW-0489">Methyltransferase</keyword>
<dbReference type="PANTHER" id="PTHR13610">
    <property type="entry name" value="METHYLTRANSFERASE DOMAIN-CONTAINING PROTEIN"/>
    <property type="match status" value="1"/>
</dbReference>
<reference evidence="5" key="1">
    <citation type="journal article" date="2021" name="Sci. Rep.">
        <title>Diploid genomic architecture of Nitzschia inconspicua, an elite biomass production diatom.</title>
        <authorList>
            <person name="Oliver A."/>
            <person name="Podell S."/>
            <person name="Pinowska A."/>
            <person name="Traller J.C."/>
            <person name="Smith S.R."/>
            <person name="McClure R."/>
            <person name="Beliaev A."/>
            <person name="Bohutskyi P."/>
            <person name="Hill E.A."/>
            <person name="Rabines A."/>
            <person name="Zheng H."/>
            <person name="Allen L.Z."/>
            <person name="Kuo A."/>
            <person name="Grigoriev I.V."/>
            <person name="Allen A.E."/>
            <person name="Hazlebeck D."/>
            <person name="Allen E.E."/>
        </authorList>
    </citation>
    <scope>NUCLEOTIDE SEQUENCE</scope>
    <source>
        <strain evidence="5">Hildebrandi</strain>
    </source>
</reference>
<dbReference type="PANTHER" id="PTHR13610:SF20">
    <property type="entry name" value="METHYLTRANSFERASE DOMAIN-CONTAINING PROTEIN"/>
    <property type="match status" value="1"/>
</dbReference>
<evidence type="ECO:0000256" key="1">
    <source>
        <dbReference type="ARBA" id="ARBA00022603"/>
    </source>
</evidence>
<proteinExistence type="predicted"/>
<evidence type="ECO:0000256" key="3">
    <source>
        <dbReference type="ARBA" id="ARBA00022691"/>
    </source>
</evidence>
<evidence type="ECO:0000256" key="2">
    <source>
        <dbReference type="ARBA" id="ARBA00022679"/>
    </source>
</evidence>
<comment type="caution">
    <text evidence="5">The sequence shown here is derived from an EMBL/GenBank/DDBJ whole genome shotgun (WGS) entry which is preliminary data.</text>
</comment>
<dbReference type="CDD" id="cd02440">
    <property type="entry name" value="AdoMet_MTases"/>
    <property type="match status" value="1"/>
</dbReference>
<dbReference type="InterPro" id="IPR026170">
    <property type="entry name" value="FAM173A/B"/>
</dbReference>
<keyword evidence="6" id="KW-1185">Reference proteome</keyword>
<evidence type="ECO:0000313" key="6">
    <source>
        <dbReference type="Proteomes" id="UP000693970"/>
    </source>
</evidence>
<reference evidence="5" key="2">
    <citation type="submission" date="2021-04" db="EMBL/GenBank/DDBJ databases">
        <authorList>
            <person name="Podell S."/>
        </authorList>
    </citation>
    <scope>NUCLEOTIDE SEQUENCE</scope>
    <source>
        <strain evidence="5">Hildebrandi</strain>
    </source>
</reference>
<dbReference type="GO" id="GO:0032259">
    <property type="term" value="P:methylation"/>
    <property type="evidence" value="ECO:0007669"/>
    <property type="project" value="UniProtKB-KW"/>
</dbReference>
<feature type="domain" description="Methyltransferase" evidence="4">
    <location>
        <begin position="55"/>
        <end position="120"/>
    </location>
</feature>
<dbReference type="GO" id="GO:0016279">
    <property type="term" value="F:protein-lysine N-methyltransferase activity"/>
    <property type="evidence" value="ECO:0007669"/>
    <property type="project" value="InterPro"/>
</dbReference>
<dbReference type="Pfam" id="PF13649">
    <property type="entry name" value="Methyltransf_25"/>
    <property type="match status" value="1"/>
</dbReference>
<dbReference type="EMBL" id="JAGRRH010000009">
    <property type="protein sequence ID" value="KAG7365415.1"/>
    <property type="molecule type" value="Genomic_DNA"/>
</dbReference>
<keyword evidence="2" id="KW-0808">Transferase</keyword>
<dbReference type="GO" id="GO:1905706">
    <property type="term" value="P:regulation of mitochondrial ATP synthesis coupled proton transport"/>
    <property type="evidence" value="ECO:0007669"/>
    <property type="project" value="TreeGrafter"/>
</dbReference>
<name>A0A9K3LNX8_9STRA</name>
<dbReference type="InterPro" id="IPR041698">
    <property type="entry name" value="Methyltransf_25"/>
</dbReference>
<sequence length="226" mass="25711">MSDTLAILHKNSNNNNNNDNTEDFFRLAPFNPSSQQIQEKALDHLKLSKDDVLFDLGCGDGRLLCHAVQHVPGLRCVGIEIDPVYVERAQRRIHELLPVEAQSRMEVRCQDALRVMETTGDETTTTTSCSDTRHKPLSELTLLDDATALYLFVLPKGLQKLLPILEALVEQRIKQQRKLRILSYMFQIHHGDWEPTLVDRTAKGGCPIYYYEWNGVTKLPIRAGDT</sequence>
<dbReference type="GO" id="GO:0005739">
    <property type="term" value="C:mitochondrion"/>
    <property type="evidence" value="ECO:0007669"/>
    <property type="project" value="TreeGrafter"/>
</dbReference>
<protein>
    <submittedName>
        <fullName evidence="5">Methyltransferase</fullName>
    </submittedName>
</protein>
<accession>A0A9K3LNX8</accession>
<dbReference type="Proteomes" id="UP000693970">
    <property type="component" value="Unassembled WGS sequence"/>
</dbReference>
<evidence type="ECO:0000313" key="5">
    <source>
        <dbReference type="EMBL" id="KAG7365415.1"/>
    </source>
</evidence>
<organism evidence="5 6">
    <name type="scientific">Nitzschia inconspicua</name>
    <dbReference type="NCBI Taxonomy" id="303405"/>
    <lineage>
        <taxon>Eukaryota</taxon>
        <taxon>Sar</taxon>
        <taxon>Stramenopiles</taxon>
        <taxon>Ochrophyta</taxon>
        <taxon>Bacillariophyta</taxon>
        <taxon>Bacillariophyceae</taxon>
        <taxon>Bacillariophycidae</taxon>
        <taxon>Bacillariales</taxon>
        <taxon>Bacillariaceae</taxon>
        <taxon>Nitzschia</taxon>
    </lineage>
</organism>
<dbReference type="AlphaFoldDB" id="A0A9K3LNX8"/>